<feature type="compositionally biased region" description="Basic and acidic residues" evidence="3">
    <location>
        <begin position="518"/>
        <end position="532"/>
    </location>
</feature>
<evidence type="ECO:0000256" key="3">
    <source>
        <dbReference type="SAM" id="MobiDB-lite"/>
    </source>
</evidence>
<keyword evidence="2" id="KW-0853">WD repeat</keyword>
<accession>S3DGY7</accession>
<evidence type="ECO:0000259" key="4">
    <source>
        <dbReference type="PROSITE" id="PS50181"/>
    </source>
</evidence>
<dbReference type="InterPro" id="IPR011047">
    <property type="entry name" value="Quinoprotein_ADH-like_sf"/>
</dbReference>
<evidence type="ECO:0000313" key="5">
    <source>
        <dbReference type="EMBL" id="EPE36975.1"/>
    </source>
</evidence>
<dbReference type="InterPro" id="IPR001810">
    <property type="entry name" value="F-box_dom"/>
</dbReference>
<dbReference type="STRING" id="1116229.S3DGY7"/>
<dbReference type="InterPro" id="IPR036047">
    <property type="entry name" value="F-box-like_dom_sf"/>
</dbReference>
<feature type="repeat" description="WD" evidence="2">
    <location>
        <begin position="475"/>
        <end position="516"/>
    </location>
</feature>
<dbReference type="PROSITE" id="PS50082">
    <property type="entry name" value="WD_REPEATS_2"/>
    <property type="match status" value="1"/>
</dbReference>
<dbReference type="GeneID" id="19468186"/>
<proteinExistence type="inferred from homology"/>
<dbReference type="OrthoDB" id="3219396at2759"/>
<dbReference type="SUPFAM" id="SSF81383">
    <property type="entry name" value="F-box domain"/>
    <property type="match status" value="1"/>
</dbReference>
<reference evidence="5 6" key="1">
    <citation type="journal article" date="2013" name="BMC Genomics">
        <title>Genomics-driven discovery of the pneumocandin biosynthetic gene cluster in the fungus Glarea lozoyensis.</title>
        <authorList>
            <person name="Chen L."/>
            <person name="Yue Q."/>
            <person name="Zhang X."/>
            <person name="Xiang M."/>
            <person name="Wang C."/>
            <person name="Li S."/>
            <person name="Che Y."/>
            <person name="Ortiz-Lopez F.J."/>
            <person name="Bills G.F."/>
            <person name="Liu X."/>
            <person name="An Z."/>
        </authorList>
    </citation>
    <scope>NUCLEOTIDE SEQUENCE [LARGE SCALE GENOMIC DNA]</scope>
    <source>
        <strain evidence="6">ATCC 20868 / MF5171</strain>
    </source>
</reference>
<dbReference type="AlphaFoldDB" id="S3DGY7"/>
<protein>
    <submittedName>
        <fullName evidence="5">F-box</fullName>
    </submittedName>
</protein>
<dbReference type="SUPFAM" id="SSF50998">
    <property type="entry name" value="Quinoprotein alcohol dehydrogenase-like"/>
    <property type="match status" value="1"/>
</dbReference>
<evidence type="ECO:0000256" key="2">
    <source>
        <dbReference type="PROSITE-ProRule" id="PRU00221"/>
    </source>
</evidence>
<dbReference type="RefSeq" id="XP_008076290.1">
    <property type="nucleotide sequence ID" value="XM_008078099.1"/>
</dbReference>
<dbReference type="eggNOG" id="ENOG502S63K">
    <property type="taxonomic scope" value="Eukaryota"/>
</dbReference>
<organism evidence="5 6">
    <name type="scientific">Glarea lozoyensis (strain ATCC 20868 / MF5171)</name>
    <dbReference type="NCBI Taxonomy" id="1116229"/>
    <lineage>
        <taxon>Eukaryota</taxon>
        <taxon>Fungi</taxon>
        <taxon>Dikarya</taxon>
        <taxon>Ascomycota</taxon>
        <taxon>Pezizomycotina</taxon>
        <taxon>Leotiomycetes</taxon>
        <taxon>Helotiales</taxon>
        <taxon>Helotiaceae</taxon>
        <taxon>Glarea</taxon>
    </lineage>
</organism>
<feature type="region of interest" description="Disordered" evidence="3">
    <location>
        <begin position="410"/>
        <end position="433"/>
    </location>
</feature>
<gene>
    <name evidence="5" type="ORF">GLAREA_09138</name>
</gene>
<sequence length="613" mass="67674">MVTKRRRSNTNTEDVTTIAKRARIYPPNDYLSALSSELLIRILHHLPIESLLLCQTISHRFYSLTSDSQIWKSLYYSRFVLPRALRIPGIKSAPTAEYDDALRFSSRRSKWLDDNTLINRKDGERTDWKKQYKLRHNWSIGACEVQEIRVRDRRKEAGMLVKLAEGFVITADGEDGLRVWNLKTKELVTFCGLEGHSLPSCIAVDEDDDHQQLGVAIGFEDGSWGTWQLDIASSAIMKRYYHPKSSNGLLSAIAYASPYILTITDSQILSLYTFDRDTTRVKEEPASDSSAATSFGIHDLSSLDESPEVATLPSVGVNEAAEQGDEPAPRLLASLKSHTCWPPVSLSIRLTPSTIIGSIAYSLPTYFSGYTVGLQELHLSPSTGLMTSSRLTSALPQGFSSILPTPLISSPTSSGASSPLPPRQSRASVGSTVTPSTSLSYAHPYILATHPDNTLSLYLCTSTSSDLSLSEGTKLWGHTSSVSSAEITSRGKAVSVSTRGNELRVWSLEGGFSSSTRSRKDSRLPRDQRRDRSVQIRQNLSPVVKSSSAHEFPKRKGSQEVVDADPSMNIISRSGLDEEFTARKHWVGFDDEVVIVLKEDESGSQALVVYDFT</sequence>
<dbReference type="OMA" id="RHNWSRG"/>
<keyword evidence="6" id="KW-1185">Reference proteome</keyword>
<dbReference type="Pfam" id="PF25499">
    <property type="entry name" value="Beta-prop_pof12"/>
    <property type="match status" value="1"/>
</dbReference>
<dbReference type="Proteomes" id="UP000016922">
    <property type="component" value="Unassembled WGS sequence"/>
</dbReference>
<feature type="domain" description="F-box" evidence="4">
    <location>
        <begin position="28"/>
        <end position="74"/>
    </location>
</feature>
<dbReference type="Pfam" id="PF12937">
    <property type="entry name" value="F-box-like"/>
    <property type="match status" value="1"/>
</dbReference>
<dbReference type="HOGENOM" id="CLU_024462_1_0_1"/>
<comment type="similarity">
    <text evidence="1">Belongs to the WD repeat MET30/SCONB/SCON-2 family.</text>
</comment>
<dbReference type="PROSITE" id="PS50181">
    <property type="entry name" value="FBOX"/>
    <property type="match status" value="1"/>
</dbReference>
<evidence type="ECO:0000256" key="1">
    <source>
        <dbReference type="ARBA" id="ARBA00007968"/>
    </source>
</evidence>
<feature type="region of interest" description="Disordered" evidence="3">
    <location>
        <begin position="512"/>
        <end position="532"/>
    </location>
</feature>
<evidence type="ECO:0000313" key="6">
    <source>
        <dbReference type="Proteomes" id="UP000016922"/>
    </source>
</evidence>
<dbReference type="KEGG" id="glz:GLAREA_09138"/>
<dbReference type="InterPro" id="IPR001680">
    <property type="entry name" value="WD40_rpt"/>
</dbReference>
<name>S3DGY7_GLAL2</name>
<dbReference type="EMBL" id="KE145352">
    <property type="protein sequence ID" value="EPE36975.1"/>
    <property type="molecule type" value="Genomic_DNA"/>
</dbReference>
<dbReference type="Gene3D" id="1.20.1280.50">
    <property type="match status" value="1"/>
</dbReference>